<evidence type="ECO:0000313" key="1">
    <source>
        <dbReference type="EMBL" id="MBB5341445.1"/>
    </source>
</evidence>
<reference evidence="1" key="1">
    <citation type="submission" date="2020-08" db="EMBL/GenBank/DDBJ databases">
        <title>Genomic Encyclopedia of Type Strains, Phase IV (KMG-V): Genome sequencing to study the core and pangenomes of soil and plant-associated prokaryotes.</title>
        <authorList>
            <person name="Whitman W."/>
        </authorList>
    </citation>
    <scope>NUCLEOTIDE SEQUENCE</scope>
    <source>
        <strain evidence="1">M8UP15</strain>
    </source>
</reference>
<keyword evidence="1" id="KW-0808">Transferase</keyword>
<gene>
    <name evidence="1" type="ORF">HDF13_003778</name>
</gene>
<protein>
    <submittedName>
        <fullName evidence="1">DNA modification methylase</fullName>
    </submittedName>
</protein>
<dbReference type="Proteomes" id="UP000569005">
    <property type="component" value="Unassembled WGS sequence"/>
</dbReference>
<keyword evidence="1" id="KW-0489">Methyltransferase</keyword>
<dbReference type="EMBL" id="JACHEA010000001">
    <property type="protein sequence ID" value="MBB5341445.1"/>
    <property type="molecule type" value="Genomic_DNA"/>
</dbReference>
<name>A0ACC5P3L2_9BACT</name>
<comment type="caution">
    <text evidence="1">The sequence shown here is derived from an EMBL/GenBank/DDBJ whole genome shotgun (WGS) entry which is preliminary data.</text>
</comment>
<organism evidence="1 2">
    <name type="scientific">Tunturiibacter gelidiferens</name>
    <dbReference type="NCBI Taxonomy" id="3069689"/>
    <lineage>
        <taxon>Bacteria</taxon>
        <taxon>Pseudomonadati</taxon>
        <taxon>Acidobacteriota</taxon>
        <taxon>Terriglobia</taxon>
        <taxon>Terriglobales</taxon>
        <taxon>Acidobacteriaceae</taxon>
        <taxon>Tunturiibacter</taxon>
    </lineage>
</organism>
<keyword evidence="2" id="KW-1185">Reference proteome</keyword>
<proteinExistence type="predicted"/>
<sequence>MESFAASTLAITYRKINDLRPYTKNARTHSKRQIRQIADSIKAFGFTNPVLIKTDSTIIAGHGRVDAARLLGMHEVPTIQLSNLTENEVRAYILADNKLAENAGWDESILKIELQHLITLEYSFDVTVTGFEVPEIDLLLNNDEACEAEETVPIDDGPSVTQLGDLWQLGHHRILCGSALVEESFNRLLDGHRAQIVFTDPPYNVPINGHATGNGAIQHKEFAMASGEMSSEEFISFLTKSLNLLSAHSEEGSVHFVFMDWRHAKELLAAGEQIYDSLLNLCVWVKDNGGMGSFYRSRHELVFVFRNGEASHRNNVQLGKFGRNRTNVWEYPGVSTLSKQGNDGNLLALHPTVKPVALVADALLDCSAPTDIVLDPFLGSGTTLLAAEKTGRICRAIELSPKYVDTAIRRWQKHSGGKAIQVKSGRTFDSLAEEMEVNHV</sequence>
<accession>A0ACC5P3L2</accession>
<evidence type="ECO:0000313" key="2">
    <source>
        <dbReference type="Proteomes" id="UP000569005"/>
    </source>
</evidence>